<dbReference type="SMART" id="SM00091">
    <property type="entry name" value="PAS"/>
    <property type="match status" value="1"/>
</dbReference>
<dbReference type="SUPFAM" id="SSF52540">
    <property type="entry name" value="P-loop containing nucleoside triphosphate hydrolases"/>
    <property type="match status" value="1"/>
</dbReference>
<sequence>MKKDILVEQLYPSLVTKCNNSDKTFNDILLMALDSVNDGISFCDKNGYLLYVNNACCEIVGATKDELLNKKVDSLSPDKPMLIEVIEKKKSIIDVEYFWNFKGKKTHLINSGYPIFDKDGNIIGAIDIFRSIERSRELANTIAGHQAFFMFDDIIGNSNTLKKVINLAKSFSKSNESILIYGETGTGKELFAQSIHNYSNRKRKPFVALNCANLPNELIDSELFGYEEGSFTGARKGGKPGKFELANGGTLFLDELGEMQIDIQAKLLRVLETMCINRIGGNKPINVDVRIIAATNRNLEEMVENGQFRRDLYYRLKVLYLEIPPLKNRGNDILLLADYFVQKLIDKGNKYVKGIDDKAKEILMKHSWNGNIRELENVISRSMFVCDEKWITEKNLSMAGFKEPNYEEIIKKESVIISKEILMNTLNSTEGNKKKTAEILGISRPTLYKFLKKYNL</sequence>
<evidence type="ECO:0000256" key="2">
    <source>
        <dbReference type="ARBA" id="ARBA00022840"/>
    </source>
</evidence>
<evidence type="ECO:0000313" key="7">
    <source>
        <dbReference type="EMBL" id="MCY6957227.1"/>
    </source>
</evidence>
<evidence type="ECO:0000259" key="5">
    <source>
        <dbReference type="PROSITE" id="PS50045"/>
    </source>
</evidence>
<dbReference type="InterPro" id="IPR003593">
    <property type="entry name" value="AAA+_ATPase"/>
</dbReference>
<dbReference type="InterPro" id="IPR009057">
    <property type="entry name" value="Homeodomain-like_sf"/>
</dbReference>
<dbReference type="SMART" id="SM00382">
    <property type="entry name" value="AAA"/>
    <property type="match status" value="1"/>
</dbReference>
<dbReference type="InterPro" id="IPR027417">
    <property type="entry name" value="P-loop_NTPase"/>
</dbReference>
<dbReference type="Gene3D" id="3.40.50.300">
    <property type="entry name" value="P-loop containing nucleotide triphosphate hydrolases"/>
    <property type="match status" value="1"/>
</dbReference>
<name>A0ABT4D4M1_9CLOT</name>
<gene>
    <name evidence="7" type="ORF">OW729_01265</name>
</gene>
<dbReference type="Gene3D" id="1.10.8.60">
    <property type="match status" value="1"/>
</dbReference>
<dbReference type="Gene3D" id="3.30.450.20">
    <property type="entry name" value="PAS domain"/>
    <property type="match status" value="1"/>
</dbReference>
<dbReference type="Pfam" id="PF08448">
    <property type="entry name" value="PAS_4"/>
    <property type="match status" value="1"/>
</dbReference>
<dbReference type="EMBL" id="JAPQFJ010000001">
    <property type="protein sequence ID" value="MCY6957227.1"/>
    <property type="molecule type" value="Genomic_DNA"/>
</dbReference>
<dbReference type="InterPro" id="IPR025662">
    <property type="entry name" value="Sigma_54_int_dom_ATP-bd_1"/>
</dbReference>
<dbReference type="SUPFAM" id="SSF55785">
    <property type="entry name" value="PYP-like sensor domain (PAS domain)"/>
    <property type="match status" value="1"/>
</dbReference>
<reference evidence="7" key="1">
    <citation type="submission" date="2022-12" db="EMBL/GenBank/DDBJ databases">
        <title>Clostridium sp. nov., isolated from industrial wastewater.</title>
        <authorList>
            <person name="Jiayan W."/>
        </authorList>
    </citation>
    <scope>NUCLEOTIDE SEQUENCE</scope>
    <source>
        <strain evidence="7">ZC22-4</strain>
    </source>
</reference>
<dbReference type="InterPro" id="IPR025943">
    <property type="entry name" value="Sigma_54_int_dom_ATP-bd_2"/>
</dbReference>
<comment type="caution">
    <text evidence="7">The sequence shown here is derived from an EMBL/GenBank/DDBJ whole genome shotgun (WGS) entry which is preliminary data.</text>
</comment>
<keyword evidence="8" id="KW-1185">Reference proteome</keyword>
<dbReference type="PRINTS" id="PR01590">
    <property type="entry name" value="HTHFIS"/>
</dbReference>
<dbReference type="Proteomes" id="UP001144612">
    <property type="component" value="Unassembled WGS sequence"/>
</dbReference>
<protein>
    <submittedName>
        <fullName evidence="7">Sigma 54-interacting transcriptional regulator</fullName>
    </submittedName>
</protein>
<evidence type="ECO:0000256" key="3">
    <source>
        <dbReference type="ARBA" id="ARBA00023015"/>
    </source>
</evidence>
<dbReference type="PROSITE" id="PS50112">
    <property type="entry name" value="PAS"/>
    <property type="match status" value="1"/>
</dbReference>
<evidence type="ECO:0000313" key="8">
    <source>
        <dbReference type="Proteomes" id="UP001144612"/>
    </source>
</evidence>
<evidence type="ECO:0000256" key="1">
    <source>
        <dbReference type="ARBA" id="ARBA00022741"/>
    </source>
</evidence>
<dbReference type="InterPro" id="IPR013656">
    <property type="entry name" value="PAS_4"/>
</dbReference>
<dbReference type="Pfam" id="PF02954">
    <property type="entry name" value="HTH_8"/>
    <property type="match status" value="1"/>
</dbReference>
<dbReference type="InterPro" id="IPR002078">
    <property type="entry name" value="Sigma_54_int"/>
</dbReference>
<dbReference type="InterPro" id="IPR002197">
    <property type="entry name" value="HTH_Fis"/>
</dbReference>
<dbReference type="Pfam" id="PF00158">
    <property type="entry name" value="Sigma54_activat"/>
    <property type="match status" value="1"/>
</dbReference>
<dbReference type="PROSITE" id="PS50045">
    <property type="entry name" value="SIGMA54_INTERACT_4"/>
    <property type="match status" value="1"/>
</dbReference>
<feature type="domain" description="PAS" evidence="6">
    <location>
        <begin position="25"/>
        <end position="78"/>
    </location>
</feature>
<dbReference type="RefSeq" id="WP_268059582.1">
    <property type="nucleotide sequence ID" value="NZ_JAPQFJ010000001.1"/>
</dbReference>
<dbReference type="PANTHER" id="PTHR32071:SF57">
    <property type="entry name" value="C4-DICARBOXYLATE TRANSPORT TRANSCRIPTIONAL REGULATORY PROTEIN DCTD"/>
    <property type="match status" value="1"/>
</dbReference>
<dbReference type="InterPro" id="IPR035965">
    <property type="entry name" value="PAS-like_dom_sf"/>
</dbReference>
<dbReference type="CDD" id="cd00130">
    <property type="entry name" value="PAS"/>
    <property type="match status" value="1"/>
</dbReference>
<dbReference type="SUPFAM" id="SSF46689">
    <property type="entry name" value="Homeodomain-like"/>
    <property type="match status" value="1"/>
</dbReference>
<dbReference type="Pfam" id="PF25601">
    <property type="entry name" value="AAA_lid_14"/>
    <property type="match status" value="1"/>
</dbReference>
<dbReference type="PROSITE" id="PS00675">
    <property type="entry name" value="SIGMA54_INTERACT_1"/>
    <property type="match status" value="1"/>
</dbReference>
<evidence type="ECO:0000259" key="6">
    <source>
        <dbReference type="PROSITE" id="PS50112"/>
    </source>
</evidence>
<proteinExistence type="predicted"/>
<feature type="domain" description="Sigma-54 factor interaction" evidence="5">
    <location>
        <begin position="154"/>
        <end position="384"/>
    </location>
</feature>
<keyword evidence="3" id="KW-0805">Transcription regulation</keyword>
<evidence type="ECO:0000256" key="4">
    <source>
        <dbReference type="ARBA" id="ARBA00023163"/>
    </source>
</evidence>
<keyword evidence="4" id="KW-0804">Transcription</keyword>
<dbReference type="InterPro" id="IPR058031">
    <property type="entry name" value="AAA_lid_NorR"/>
</dbReference>
<accession>A0ABT4D4M1</accession>
<dbReference type="PANTHER" id="PTHR32071">
    <property type="entry name" value="TRANSCRIPTIONAL REGULATORY PROTEIN"/>
    <property type="match status" value="1"/>
</dbReference>
<dbReference type="NCBIfam" id="TIGR00229">
    <property type="entry name" value="sensory_box"/>
    <property type="match status" value="1"/>
</dbReference>
<organism evidence="7 8">
    <name type="scientific">Clostridium brassicae</name>
    <dbReference type="NCBI Taxonomy" id="2999072"/>
    <lineage>
        <taxon>Bacteria</taxon>
        <taxon>Bacillati</taxon>
        <taxon>Bacillota</taxon>
        <taxon>Clostridia</taxon>
        <taxon>Eubacteriales</taxon>
        <taxon>Clostridiaceae</taxon>
        <taxon>Clostridium</taxon>
    </lineage>
</organism>
<dbReference type="InterPro" id="IPR000014">
    <property type="entry name" value="PAS"/>
</dbReference>
<dbReference type="CDD" id="cd00009">
    <property type="entry name" value="AAA"/>
    <property type="match status" value="1"/>
</dbReference>
<keyword evidence="2" id="KW-0067">ATP-binding</keyword>
<keyword evidence="1" id="KW-0547">Nucleotide-binding</keyword>
<dbReference type="Gene3D" id="1.10.10.60">
    <property type="entry name" value="Homeodomain-like"/>
    <property type="match status" value="1"/>
</dbReference>
<dbReference type="PROSITE" id="PS00676">
    <property type="entry name" value="SIGMA54_INTERACT_2"/>
    <property type="match status" value="1"/>
</dbReference>